<reference evidence="2" key="1">
    <citation type="journal article" date="2020" name="Nature">
        <title>Giant virus diversity and host interactions through global metagenomics.</title>
        <authorList>
            <person name="Schulz F."/>
            <person name="Roux S."/>
            <person name="Paez-Espino D."/>
            <person name="Jungbluth S."/>
            <person name="Walsh D.A."/>
            <person name="Denef V.J."/>
            <person name="McMahon K.D."/>
            <person name="Konstantinidis K.T."/>
            <person name="Eloe-Fadrosh E.A."/>
            <person name="Kyrpides N.C."/>
            <person name="Woyke T."/>
        </authorList>
    </citation>
    <scope>NUCLEOTIDE SEQUENCE</scope>
    <source>
        <strain evidence="2">GVMAG-S-1102244-55</strain>
    </source>
</reference>
<dbReference type="EMBL" id="MN740847">
    <property type="protein sequence ID" value="QHU14774.1"/>
    <property type="molecule type" value="Genomic_DNA"/>
</dbReference>
<protein>
    <submittedName>
        <fullName evidence="2">Uncharacterized protein</fullName>
    </submittedName>
</protein>
<sequence length="267" mass="31350">MNDTNSFNEELMKMLQESYDSNDGNIETCLISGETLEDNPITLECNHKFNYNHIYKEVYKQKTQPWHSEVNKVKRHQLKCPYCRNIQQGILPYREDSIKVKYVNWPPSLMMLPDQCVYEFSSGKRKGQACGKKCSGKYCSSHQRIMKKRKEKEQEKERKKALKIKKKLEKQISDSNFQNSMINIVLNTPNTKSQVITCSYKFKKGKSKGENCQCKKIHKDGLCKFHYRKHIQAIEKKKQQLEKVIPNIKTKSVKVGYIKNQNIVITI</sequence>
<dbReference type="SUPFAM" id="SSF57850">
    <property type="entry name" value="RING/U-box"/>
    <property type="match status" value="1"/>
</dbReference>
<dbReference type="Gene3D" id="3.30.40.10">
    <property type="entry name" value="Zinc/RING finger domain, C3HC4 (zinc finger)"/>
    <property type="match status" value="1"/>
</dbReference>
<organism evidence="2">
    <name type="scientific">viral metagenome</name>
    <dbReference type="NCBI Taxonomy" id="1070528"/>
    <lineage>
        <taxon>unclassified sequences</taxon>
        <taxon>metagenomes</taxon>
        <taxon>organismal metagenomes</taxon>
    </lineage>
</organism>
<accession>A0A6C0KEV3</accession>
<proteinExistence type="predicted"/>
<evidence type="ECO:0000313" key="2">
    <source>
        <dbReference type="EMBL" id="QHU14774.1"/>
    </source>
</evidence>
<feature type="coiled-coil region" evidence="1">
    <location>
        <begin position="142"/>
        <end position="171"/>
    </location>
</feature>
<dbReference type="AlphaFoldDB" id="A0A6C0KEV3"/>
<dbReference type="InterPro" id="IPR013083">
    <property type="entry name" value="Znf_RING/FYVE/PHD"/>
</dbReference>
<name>A0A6C0KEV3_9ZZZZ</name>
<keyword evidence="1" id="KW-0175">Coiled coil</keyword>
<evidence type="ECO:0000256" key="1">
    <source>
        <dbReference type="SAM" id="Coils"/>
    </source>
</evidence>